<proteinExistence type="predicted"/>
<reference evidence="1" key="1">
    <citation type="submission" date="2019-05" db="EMBL/GenBank/DDBJ databases">
        <title>Revised genome assembly of Burkholderiaceae (previously Ralstonia) sp. PBA.</title>
        <authorList>
            <person name="Gan H.M."/>
        </authorList>
    </citation>
    <scope>NUCLEOTIDE SEQUENCE</scope>
    <source>
        <strain evidence="1">PBA</strain>
    </source>
</reference>
<dbReference type="Proteomes" id="UP000004277">
    <property type="component" value="Unassembled WGS sequence"/>
</dbReference>
<keyword evidence="2" id="KW-1185">Reference proteome</keyword>
<name>A0ACD3ST45_9BURK</name>
<sequence length="701" mass="77170">MARKTPIERYRNIGISAHIDAGKTTTSERILFYTGVNHKLGEVHDGAATMDWMEQEQERGITITSAATTAFWKGMAGNFPEHRINVIDTPGHVDFTIEVERSMRVLDGACMVYCAVGGVQPQSETVWRQANKYGVPRLAFVNKMDRTGANFFKVYDQLRLRLKANPVPIVVPIGAEDGFQGVVDLIKMKAIIWDEASQGTKFDYKDIPAELTDVAAEWREKMVEAAAESSEDLMNKYLEEGALSEEEIVKGLRARTIACEIQPMLCGTAFKNKGVQRMLDAVIEFLPSPVDIPPVKGEDEDGKEVERKADDAEKFSALAFKIMTDPFVGQLIFFRVYSGKINSGDTVLNAVKGKKERLGRIVQMHANQREEIKEVLAGDIAAAVGLKEATTGDTLCDPDSPIILERMEFPEPVISQAVEPKTKADQEKMGIALNRLAQEDPSFRVKTDEESGQTIISGMGELHLEILVDRMKREFGVEATVGKPQVAYRETIRKIAADVDGKFVKQSGGRGQYGHAVITLEPQEPGKGFEFLDEIKGGVIPREFIPAVQKGIEDTLNTGVLAGYPVVDVKVRLTFGSYHDVDSNENAFKMAGSMAFKEAMRRANPVLLEPMMAVEVETPEDYTGTVMGDLSSRRGIVQGMDDMVGGGKIIKAEVPLSEMFGYSTALRSATQGRATYTMEFKHYAEAPKNIAEAVMAAKGGK</sequence>
<keyword evidence="1" id="KW-0251">Elongation factor</keyword>
<dbReference type="EMBL" id="AKCV02000010">
    <property type="protein sequence ID" value="TMS59371.1"/>
    <property type="molecule type" value="Genomic_DNA"/>
</dbReference>
<organism evidence="1 2">
    <name type="scientific">Imbroritus primus</name>
    <dbReference type="NCBI Taxonomy" id="3058603"/>
    <lineage>
        <taxon>Bacteria</taxon>
        <taxon>Pseudomonadati</taxon>
        <taxon>Pseudomonadota</taxon>
        <taxon>Betaproteobacteria</taxon>
        <taxon>Burkholderiales</taxon>
        <taxon>Burkholderiaceae</taxon>
        <taxon>Imbroritus</taxon>
    </lineage>
</organism>
<comment type="caution">
    <text evidence="1">The sequence shown here is derived from an EMBL/GenBank/DDBJ whole genome shotgun (WGS) entry which is preliminary data.</text>
</comment>
<accession>A0ACD3ST45</accession>
<evidence type="ECO:0000313" key="2">
    <source>
        <dbReference type="Proteomes" id="UP000004277"/>
    </source>
</evidence>
<keyword evidence="1" id="KW-0648">Protein biosynthesis</keyword>
<protein>
    <submittedName>
        <fullName evidence="1">Elongation factor G</fullName>
    </submittedName>
</protein>
<gene>
    <name evidence="1" type="primary">fusA</name>
    <name evidence="1" type="ORF">MW7_002665</name>
</gene>
<evidence type="ECO:0000313" key="1">
    <source>
        <dbReference type="EMBL" id="TMS59371.1"/>
    </source>
</evidence>